<dbReference type="InterPro" id="IPR011990">
    <property type="entry name" value="TPR-like_helical_dom_sf"/>
</dbReference>
<dbReference type="PANTHER" id="PTHR16305">
    <property type="entry name" value="TESTICULAR SOLUBLE ADENYLYL CYCLASE"/>
    <property type="match status" value="1"/>
</dbReference>
<protein>
    <recommendedName>
        <fullName evidence="3">Guanylate cyclase domain-containing protein</fullName>
    </recommendedName>
</protein>
<dbReference type="Proteomes" id="UP000320244">
    <property type="component" value="Unassembled WGS sequence"/>
</dbReference>
<proteinExistence type="predicted"/>
<dbReference type="OrthoDB" id="368920at2"/>
<dbReference type="Gene3D" id="1.25.40.10">
    <property type="entry name" value="Tetratricopeptide repeat domain"/>
    <property type="match status" value="1"/>
</dbReference>
<dbReference type="Pfam" id="PF13191">
    <property type="entry name" value="AAA_16"/>
    <property type="match status" value="1"/>
</dbReference>
<dbReference type="InterPro" id="IPR027417">
    <property type="entry name" value="P-loop_NTPase"/>
</dbReference>
<dbReference type="Gene3D" id="3.30.70.1230">
    <property type="entry name" value="Nucleotide cyclase"/>
    <property type="match status" value="1"/>
</dbReference>
<organism evidence="4 5">
    <name type="scientific">Leekyejoonella antrihumi</name>
    <dbReference type="NCBI Taxonomy" id="1660198"/>
    <lineage>
        <taxon>Bacteria</taxon>
        <taxon>Bacillati</taxon>
        <taxon>Actinomycetota</taxon>
        <taxon>Actinomycetes</taxon>
        <taxon>Micrococcales</taxon>
        <taxon>Dermacoccaceae</taxon>
        <taxon>Leekyejoonella</taxon>
    </lineage>
</organism>
<dbReference type="InterPro" id="IPR029787">
    <property type="entry name" value="Nucleotide_cyclase"/>
</dbReference>
<dbReference type="SUPFAM" id="SSF52540">
    <property type="entry name" value="P-loop containing nucleoside triphosphate hydrolases"/>
    <property type="match status" value="1"/>
</dbReference>
<dbReference type="InterPro" id="IPR041664">
    <property type="entry name" value="AAA_16"/>
</dbReference>
<dbReference type="PROSITE" id="PS50125">
    <property type="entry name" value="GUANYLATE_CYCLASE_2"/>
    <property type="match status" value="1"/>
</dbReference>
<dbReference type="SMART" id="SM00044">
    <property type="entry name" value="CYCc"/>
    <property type="match status" value="1"/>
</dbReference>
<keyword evidence="5" id="KW-1185">Reference proteome</keyword>
<dbReference type="InterPro" id="IPR025874">
    <property type="entry name" value="DZR"/>
</dbReference>
<dbReference type="Pfam" id="PF00211">
    <property type="entry name" value="Guanylate_cyc"/>
    <property type="match status" value="1"/>
</dbReference>
<reference evidence="4 5" key="1">
    <citation type="submission" date="2019-05" db="EMBL/GenBank/DDBJ databases">
        <authorList>
            <person name="Lee S.D."/>
        </authorList>
    </citation>
    <scope>NUCLEOTIDE SEQUENCE [LARGE SCALE GENOMIC DNA]</scope>
    <source>
        <strain evidence="4 5">C5-26</strain>
    </source>
</reference>
<evidence type="ECO:0000313" key="5">
    <source>
        <dbReference type="Proteomes" id="UP000320244"/>
    </source>
</evidence>
<sequence length="1168" mass="124231">MTACPACGAAGQPDAARFCFACGAILAAATCGACHAEVVPGARFCSGCGARQASGTAAPTTATTQVASRRMTSVLFGDLVGFTGLSESRDAEEVRELLSRYFEGCQRVIARYGGVVEKFIGDAVMAVWGVPIAHEDDAERAVRAGLELVNALVVMGVEVGVPELEMRVGIVTGEVAVTIGAQQQGMVAGDAVNTASRVQSVAVPGQVWVDETTRLLTSSAISYVDVGSHRLKGKVDPVPLWSVRTVVAGVGGVQRADGLEAPLVGRDRELRMIKELFHGAEESEQPALLIVSGEPGVGKSRLAWEFEKYVDGLSTSVRWHSGRCVAYGEGVAFFALAEAIRARLSTLRPDDADEDPATMLGAGLDRYVTDSEERSWLEPRLGVLLGIGSAGTFPREDLFASWTAFLRRVGEDAHAVVLVIDDAQHADDGLVAFLEHLLAAASFPCLVVLLARPSLLEGYPGLATNHRATVVHVEPLGDRDMSGLLDGLVAGLPPAVRAALVERADGIPLYAVETVRSLIDRGLVMLRDGEYVLADPESLDLASVGAPASLQALIAARLDTLSTDERRVVDQASVVGSSFALEELADLCVDVPDLDGVVAGLVRLQVFRQELNRFSNEHGQFQFVQSAVRQVAYGSLSRRDRKASHLAVADQVGSVDDAVGELAPIIAQHYLAALDAVPEDADHDELTERAIRQLTRAASRARSLGAPAEAAAHLGVALERAADAHQHATIGRDLALALVDSGRYGEARPYAESALADFERLGDDVAAGSAAAVLAAVVSLGAGDNEEAVRIAEPHYERLKGREDALRVLLDLSGVMASSMIRISMDIREIVDERVLLAEQAGDEAAIAESCNSLATQYMHVGSRAMGRMLQEDAAAISRRHHDTPSLARSLSNLTADWNGDDAVKATELGREAVDVAKSTGVQLWMSVSQANLILALLATGEWTDAIDLMDSQALVEEVSVVAVEYGRALVARARGEAHLLSWDSNAPPRQDDAAYLAWRAMAESVCALDRGDAPTAVQRAIDGLEHAHTQSGVYDDFHVFWPRAVEAALVAGDDTALDRMTELVDGNLFATLPTSLQGHRRHLAAQVGIRQESDPAEIEKAFRDALTAYDAWHGVVEGARCRADFGGWLNAQGRSEEARPLLQSAREVYASIGATKWLADLEPATAG</sequence>
<dbReference type="EMBL" id="VCQV01000008">
    <property type="protein sequence ID" value="TWP36921.1"/>
    <property type="molecule type" value="Genomic_DNA"/>
</dbReference>
<dbReference type="CDD" id="cd07302">
    <property type="entry name" value="CHD"/>
    <property type="match status" value="1"/>
</dbReference>
<dbReference type="RefSeq" id="WP_146316164.1">
    <property type="nucleotide sequence ID" value="NZ_VCQV01000008.1"/>
</dbReference>
<keyword evidence="2" id="KW-0067">ATP-binding</keyword>
<evidence type="ECO:0000256" key="1">
    <source>
        <dbReference type="ARBA" id="ARBA00022741"/>
    </source>
</evidence>
<accession>A0A563E3Y6</accession>
<evidence type="ECO:0000313" key="4">
    <source>
        <dbReference type="EMBL" id="TWP36921.1"/>
    </source>
</evidence>
<dbReference type="InterPro" id="IPR001054">
    <property type="entry name" value="A/G_cyclase"/>
</dbReference>
<evidence type="ECO:0000256" key="2">
    <source>
        <dbReference type="ARBA" id="ARBA00022840"/>
    </source>
</evidence>
<dbReference type="Pfam" id="PF12773">
    <property type="entry name" value="DZR"/>
    <property type="match status" value="1"/>
</dbReference>
<dbReference type="GO" id="GO:0035556">
    <property type="term" value="P:intracellular signal transduction"/>
    <property type="evidence" value="ECO:0007669"/>
    <property type="project" value="InterPro"/>
</dbReference>
<name>A0A563E3Y6_9MICO</name>
<dbReference type="GO" id="GO:0009190">
    <property type="term" value="P:cyclic nucleotide biosynthetic process"/>
    <property type="evidence" value="ECO:0007669"/>
    <property type="project" value="InterPro"/>
</dbReference>
<evidence type="ECO:0000259" key="3">
    <source>
        <dbReference type="PROSITE" id="PS50125"/>
    </source>
</evidence>
<dbReference type="GO" id="GO:0004016">
    <property type="term" value="F:adenylate cyclase activity"/>
    <property type="evidence" value="ECO:0007669"/>
    <property type="project" value="UniProtKB-ARBA"/>
</dbReference>
<gene>
    <name evidence="4" type="ORF">FGL98_07590</name>
</gene>
<dbReference type="PANTHER" id="PTHR16305:SF28">
    <property type="entry name" value="GUANYLATE CYCLASE DOMAIN-CONTAINING PROTEIN"/>
    <property type="match status" value="1"/>
</dbReference>
<dbReference type="Gene3D" id="3.40.50.300">
    <property type="entry name" value="P-loop containing nucleotide triphosphate hydrolases"/>
    <property type="match status" value="1"/>
</dbReference>
<comment type="caution">
    <text evidence="4">The sequence shown here is derived from an EMBL/GenBank/DDBJ whole genome shotgun (WGS) entry which is preliminary data.</text>
</comment>
<dbReference type="GO" id="GO:0005737">
    <property type="term" value="C:cytoplasm"/>
    <property type="evidence" value="ECO:0007669"/>
    <property type="project" value="TreeGrafter"/>
</dbReference>
<reference evidence="4 5" key="2">
    <citation type="submission" date="2019-08" db="EMBL/GenBank/DDBJ databases">
        <title>Jejuicoccus antrihumi gen. nov., sp. nov., a new member of the family Dermacoccaceae isolated from a cave.</title>
        <authorList>
            <person name="Schumann P."/>
            <person name="Kim I.S."/>
        </authorList>
    </citation>
    <scope>NUCLEOTIDE SEQUENCE [LARGE SCALE GENOMIC DNA]</scope>
    <source>
        <strain evidence="4 5">C5-26</strain>
    </source>
</reference>
<dbReference type="SUPFAM" id="SSF55073">
    <property type="entry name" value="Nucleotide cyclase"/>
    <property type="match status" value="1"/>
</dbReference>
<dbReference type="SUPFAM" id="SSF48452">
    <property type="entry name" value="TPR-like"/>
    <property type="match status" value="1"/>
</dbReference>
<feature type="domain" description="Guanylate cyclase" evidence="3">
    <location>
        <begin position="73"/>
        <end position="199"/>
    </location>
</feature>
<dbReference type="GO" id="GO:0005524">
    <property type="term" value="F:ATP binding"/>
    <property type="evidence" value="ECO:0007669"/>
    <property type="project" value="UniProtKB-KW"/>
</dbReference>
<dbReference type="AlphaFoldDB" id="A0A563E3Y6"/>
<keyword evidence="1" id="KW-0547">Nucleotide-binding</keyword>